<gene>
    <name evidence="3" type="ORF">ESB04_02265</name>
</gene>
<dbReference type="RefSeq" id="WP_129025824.1">
    <property type="nucleotide sequence ID" value="NZ_SDHY01000001.1"/>
</dbReference>
<dbReference type="Proteomes" id="UP000289455">
    <property type="component" value="Unassembled WGS sequence"/>
</dbReference>
<comment type="caution">
    <text evidence="3">The sequence shown here is derived from an EMBL/GenBank/DDBJ whole genome shotgun (WGS) entry which is preliminary data.</text>
</comment>
<evidence type="ECO:0000313" key="4">
    <source>
        <dbReference type="Proteomes" id="UP000289455"/>
    </source>
</evidence>
<feature type="chain" id="PRO_5020297628" evidence="1">
    <location>
        <begin position="23"/>
        <end position="191"/>
    </location>
</feature>
<proteinExistence type="predicted"/>
<keyword evidence="4" id="KW-1185">Reference proteome</keyword>
<protein>
    <submittedName>
        <fullName evidence="3">YceI family protein</fullName>
    </submittedName>
</protein>
<feature type="domain" description="Lipid/polyisoprenoid-binding YceI-like" evidence="2">
    <location>
        <begin position="26"/>
        <end position="191"/>
    </location>
</feature>
<feature type="signal peptide" evidence="1">
    <location>
        <begin position="1"/>
        <end position="22"/>
    </location>
</feature>
<organism evidence="3 4">
    <name type="scientific">Aquirufa rosea</name>
    <dbReference type="NCBI Taxonomy" id="2509241"/>
    <lineage>
        <taxon>Bacteria</taxon>
        <taxon>Pseudomonadati</taxon>
        <taxon>Bacteroidota</taxon>
        <taxon>Cytophagia</taxon>
        <taxon>Cytophagales</taxon>
        <taxon>Flectobacillaceae</taxon>
        <taxon>Aquirufa</taxon>
    </lineage>
</organism>
<evidence type="ECO:0000259" key="2">
    <source>
        <dbReference type="SMART" id="SM00867"/>
    </source>
</evidence>
<dbReference type="Pfam" id="PF04264">
    <property type="entry name" value="YceI"/>
    <property type="match status" value="1"/>
</dbReference>
<dbReference type="InterPro" id="IPR036761">
    <property type="entry name" value="TTHA0802/YceI-like_sf"/>
</dbReference>
<evidence type="ECO:0000256" key="1">
    <source>
        <dbReference type="SAM" id="SignalP"/>
    </source>
</evidence>
<dbReference type="PANTHER" id="PTHR34406:SF1">
    <property type="entry name" value="PROTEIN YCEI"/>
    <property type="match status" value="1"/>
</dbReference>
<sequence length="191" mass="20611">MKKVSFILSALAFMAFTNQTIAAPSTSPVSTKASSIVWNAKKVTGEHTGTIAISAGKLVVNKNQITGGNFTIDMKSIVCKDITDPEYNKKFIGHISSGDFFEVEKFPTAQFVITKVVGNQISGNLTIKGITKAITFPAQIAVNKGKVSAKANITIDRTDYDIKFGSKKFFESIGDKAIFDDFTLAVNLVSE</sequence>
<dbReference type="SMART" id="SM00867">
    <property type="entry name" value="YceI"/>
    <property type="match status" value="1"/>
</dbReference>
<dbReference type="Gene3D" id="2.40.128.110">
    <property type="entry name" value="Lipid/polyisoprenoid-binding, YceI-like"/>
    <property type="match status" value="1"/>
</dbReference>
<dbReference type="AlphaFoldDB" id="A0A4Q1C2S4"/>
<dbReference type="OrthoDB" id="951410at2"/>
<dbReference type="SUPFAM" id="SSF101874">
    <property type="entry name" value="YceI-like"/>
    <property type="match status" value="1"/>
</dbReference>
<keyword evidence="1" id="KW-0732">Signal</keyword>
<dbReference type="PANTHER" id="PTHR34406">
    <property type="entry name" value="PROTEIN YCEI"/>
    <property type="match status" value="1"/>
</dbReference>
<dbReference type="EMBL" id="SDHY01000001">
    <property type="protein sequence ID" value="RXK52496.1"/>
    <property type="molecule type" value="Genomic_DNA"/>
</dbReference>
<reference evidence="3 4" key="1">
    <citation type="submission" date="2019-01" db="EMBL/GenBank/DDBJ databases">
        <title>Cytophagaceae bacterium strain CAR-16.</title>
        <authorList>
            <person name="Chen W.-M."/>
        </authorList>
    </citation>
    <scope>NUCLEOTIDE SEQUENCE [LARGE SCALE GENOMIC DNA]</scope>
    <source>
        <strain evidence="3 4">CAR-16</strain>
    </source>
</reference>
<dbReference type="InterPro" id="IPR007372">
    <property type="entry name" value="Lipid/polyisoprenoid-bd_YceI"/>
</dbReference>
<evidence type="ECO:0000313" key="3">
    <source>
        <dbReference type="EMBL" id="RXK52496.1"/>
    </source>
</evidence>
<accession>A0A4Q1C2S4</accession>
<name>A0A4Q1C2S4_9BACT</name>